<dbReference type="EMBL" id="FLUP01000001">
    <property type="protein sequence ID" value="SBV96885.1"/>
    <property type="molecule type" value="Genomic_DNA"/>
</dbReference>
<evidence type="ECO:0000313" key="1">
    <source>
        <dbReference type="EMBL" id="SBV96885.1"/>
    </source>
</evidence>
<gene>
    <name evidence="1" type="ORF">KM92DES2_10851</name>
</gene>
<dbReference type="InterPro" id="IPR010877">
    <property type="entry name" value="Phage_Mu_Gp46"/>
</dbReference>
<dbReference type="Pfam" id="PF07409">
    <property type="entry name" value="GP46"/>
    <property type="match status" value="1"/>
</dbReference>
<protein>
    <submittedName>
        <fullName evidence="1">Protein gp46</fullName>
    </submittedName>
</protein>
<name>A0A212JCA8_9BACT</name>
<reference evidence="1" key="1">
    <citation type="submission" date="2016-04" db="EMBL/GenBank/DDBJ databases">
        <authorList>
            <person name="Evans L.H."/>
            <person name="Alamgir A."/>
            <person name="Owens N."/>
            <person name="Weber N.D."/>
            <person name="Virtaneva K."/>
            <person name="Barbian K."/>
            <person name="Babar A."/>
            <person name="Rosenke K."/>
        </authorList>
    </citation>
    <scope>NUCLEOTIDE SEQUENCE</scope>
    <source>
        <strain evidence="1">92-2</strain>
    </source>
</reference>
<dbReference type="RefSeq" id="WP_227118596.1">
    <property type="nucleotide sequence ID" value="NZ_LT598928.1"/>
</dbReference>
<sequence length="167" mass="18375">MPNDLGIFMTELGADCVATAGDVLGDDSLRTAVILSLFCHRRAEDEDVIPDGTNNKRGWWADTVAPLTDYGLGQTAADSGKTDRIGSRLWLLSREKQLPEVLARAKYYAEESLQWLLDDGRATDVTVTATNPQQGWLALEITITLPDGSTYADNYNYQPATGFFLQN</sequence>
<organism evidence="1">
    <name type="scientific">uncultured Desulfovibrio sp</name>
    <dbReference type="NCBI Taxonomy" id="167968"/>
    <lineage>
        <taxon>Bacteria</taxon>
        <taxon>Pseudomonadati</taxon>
        <taxon>Thermodesulfobacteriota</taxon>
        <taxon>Desulfovibrionia</taxon>
        <taxon>Desulfovibrionales</taxon>
        <taxon>Desulfovibrionaceae</taxon>
        <taxon>Desulfovibrio</taxon>
        <taxon>environmental samples</taxon>
    </lineage>
</organism>
<proteinExistence type="predicted"/>
<accession>A0A212JCA8</accession>
<dbReference type="AlphaFoldDB" id="A0A212JCA8"/>